<dbReference type="Proteomes" id="UP000054804">
    <property type="component" value="Unassembled WGS sequence"/>
</dbReference>
<accession>A0A0W7X7M3</accession>
<dbReference type="STRING" id="1765722.AT728_07430"/>
<sequence length="94" mass="10407">MPEQAKPSKRAPAKGVVDTERVETVQRTLLGRELKATADSLRLAHAAQELVSQLSDDSIGDMTDGQRSKLDEELKTLESRVRQLRRKLKAAPKG</sequence>
<evidence type="ECO:0000313" key="2">
    <source>
        <dbReference type="Proteomes" id="UP000054804"/>
    </source>
</evidence>
<organism evidence="1 2">
    <name type="scientific">Streptomyces silvensis</name>
    <dbReference type="NCBI Taxonomy" id="1765722"/>
    <lineage>
        <taxon>Bacteria</taxon>
        <taxon>Bacillati</taxon>
        <taxon>Actinomycetota</taxon>
        <taxon>Actinomycetes</taxon>
        <taxon>Kitasatosporales</taxon>
        <taxon>Streptomycetaceae</taxon>
        <taxon>Streptomyces</taxon>
    </lineage>
</organism>
<protein>
    <submittedName>
        <fullName evidence="1">Uncharacterized protein</fullName>
    </submittedName>
</protein>
<reference evidence="1 2" key="1">
    <citation type="submission" date="2015-12" db="EMBL/GenBank/DDBJ databases">
        <title>Draft genome sequence of Streptomyces silvensis ATCC 53525, a producer of novel hormone antagonists.</title>
        <authorList>
            <person name="Johnston C.W."/>
            <person name="Li Y."/>
            <person name="Magarvey N.A."/>
        </authorList>
    </citation>
    <scope>NUCLEOTIDE SEQUENCE [LARGE SCALE GENOMIC DNA]</scope>
    <source>
        <strain evidence="1 2">ATCC 53525</strain>
    </source>
</reference>
<dbReference type="AlphaFoldDB" id="A0A0W7X7M3"/>
<comment type="caution">
    <text evidence="1">The sequence shown here is derived from an EMBL/GenBank/DDBJ whole genome shotgun (WGS) entry which is preliminary data.</text>
</comment>
<keyword evidence="2" id="KW-1185">Reference proteome</keyword>
<proteinExistence type="predicted"/>
<evidence type="ECO:0000313" key="1">
    <source>
        <dbReference type="EMBL" id="KUF18856.1"/>
    </source>
</evidence>
<name>A0A0W7X7M3_9ACTN</name>
<gene>
    <name evidence="1" type="ORF">AT728_07430</name>
</gene>
<dbReference type="EMBL" id="LOCL01000029">
    <property type="protein sequence ID" value="KUF18856.1"/>
    <property type="molecule type" value="Genomic_DNA"/>
</dbReference>